<dbReference type="CDD" id="cd00067">
    <property type="entry name" value="GAL4"/>
    <property type="match status" value="1"/>
</dbReference>
<evidence type="ECO:0000256" key="2">
    <source>
        <dbReference type="ARBA" id="ARBA00023242"/>
    </source>
</evidence>
<dbReference type="Pfam" id="PF00172">
    <property type="entry name" value="Zn_clus"/>
    <property type="match status" value="1"/>
</dbReference>
<dbReference type="PANTHER" id="PTHR37534">
    <property type="entry name" value="TRANSCRIPTIONAL ACTIVATOR PROTEIN UGA3"/>
    <property type="match status" value="1"/>
</dbReference>
<comment type="caution">
    <text evidence="5">The sequence shown here is derived from an EMBL/GenBank/DDBJ whole genome shotgun (WGS) entry which is preliminary data.</text>
</comment>
<sequence length="658" mass="72488">MAERAEREPKRRTKTGCLTCRKRRVRCDELHPVCSACIRLKLDCVYPTPQPHLPHNLGRPPQTTDRPRPGRPRLSASTQSADRPRIGKARQSTTPTRERRRQTEGGFAIQAEDDDTDMTDMGSTERSGSTMFPGLVKGKNKRTASAMASSSAGPNTPVADAPWFLSTNGAASVPGISSGPNGESSREFPAQRLSDLAVRKHESNGTKSASGLSGTKEAADHATWFSSGQNPATILTDKTKRTVTITAEDQEPFQHFVSTMVRFCQLRNSTEDNLYSYILTTMGLFHECLFNAMMAWSSLHLAHLRSKSMRDAEDRHDHAVQLLQEDSTNGTHIDVILATMWFLLEYERLMAGGVDKVRKLLDHAADAIEVELGNKVASLSRIGPIGSIVLVWMSALDCQAAHFGGAGRILGQLQMYPHITKFIETSAVTEDTPMSKDWSVAPSVQTEETKQLQACMRLNLRTIILTGQIILLGRWQATAPGTASWAAVNTGLETLEKEVEEDKSLPAIDALSIAKGGAFTAAPALSALGYNRLLLLASYYAAIILYQQFQPSVAQDGDLSNVTEECAARIIRISLRITREQPNSPPAMMNTLFIAATVIKDQIYQAWSISMFEKAERWGSNMAKARKLLESIIDRQNRVGSRVDFVEIMKESTGHFIL</sequence>
<dbReference type="Proteomes" id="UP001629113">
    <property type="component" value="Unassembled WGS sequence"/>
</dbReference>
<evidence type="ECO:0000259" key="4">
    <source>
        <dbReference type="PROSITE" id="PS50048"/>
    </source>
</evidence>
<proteinExistence type="predicted"/>
<keyword evidence="6" id="KW-1185">Reference proteome</keyword>
<comment type="subcellular location">
    <subcellularLocation>
        <location evidence="1">Nucleus</location>
    </subcellularLocation>
</comment>
<dbReference type="InterPro" id="IPR021858">
    <property type="entry name" value="Fun_TF"/>
</dbReference>
<dbReference type="EMBL" id="JBFCZG010000003">
    <property type="protein sequence ID" value="KAL3425014.1"/>
    <property type="molecule type" value="Genomic_DNA"/>
</dbReference>
<dbReference type="PANTHER" id="PTHR37534:SF7">
    <property type="entry name" value="TRANSCRIPTIONAL ACTIVATOR PROTEIN UGA3"/>
    <property type="match status" value="1"/>
</dbReference>
<accession>A0ABR4PNX2</accession>
<evidence type="ECO:0000256" key="3">
    <source>
        <dbReference type="SAM" id="MobiDB-lite"/>
    </source>
</evidence>
<evidence type="ECO:0000313" key="5">
    <source>
        <dbReference type="EMBL" id="KAL3425014.1"/>
    </source>
</evidence>
<dbReference type="Gene3D" id="4.10.240.10">
    <property type="entry name" value="Zn(2)-C6 fungal-type DNA-binding domain"/>
    <property type="match status" value="1"/>
</dbReference>
<dbReference type="SUPFAM" id="SSF57701">
    <property type="entry name" value="Zn2/Cys6 DNA-binding domain"/>
    <property type="match status" value="1"/>
</dbReference>
<feature type="domain" description="Zn(2)-C6 fungal-type" evidence="4">
    <location>
        <begin position="16"/>
        <end position="46"/>
    </location>
</feature>
<keyword evidence="2" id="KW-0539">Nucleus</keyword>
<dbReference type="Pfam" id="PF11951">
    <property type="entry name" value="Fungal_trans_2"/>
    <property type="match status" value="1"/>
</dbReference>
<evidence type="ECO:0000313" key="6">
    <source>
        <dbReference type="Proteomes" id="UP001629113"/>
    </source>
</evidence>
<dbReference type="CDD" id="cd12148">
    <property type="entry name" value="fungal_TF_MHR"/>
    <property type="match status" value="1"/>
</dbReference>
<dbReference type="SMART" id="SM00066">
    <property type="entry name" value="GAL4"/>
    <property type="match status" value="1"/>
</dbReference>
<evidence type="ECO:0000256" key="1">
    <source>
        <dbReference type="ARBA" id="ARBA00004123"/>
    </source>
</evidence>
<dbReference type="InterPro" id="IPR001138">
    <property type="entry name" value="Zn2Cys6_DnaBD"/>
</dbReference>
<organism evidence="5 6">
    <name type="scientific">Phlyctema vagabunda</name>
    <dbReference type="NCBI Taxonomy" id="108571"/>
    <lineage>
        <taxon>Eukaryota</taxon>
        <taxon>Fungi</taxon>
        <taxon>Dikarya</taxon>
        <taxon>Ascomycota</taxon>
        <taxon>Pezizomycotina</taxon>
        <taxon>Leotiomycetes</taxon>
        <taxon>Helotiales</taxon>
        <taxon>Dermateaceae</taxon>
        <taxon>Phlyctema</taxon>
    </lineage>
</organism>
<name>A0ABR4PNX2_9HELO</name>
<protein>
    <submittedName>
        <fullName evidence="5">C6 zinc finger domain-containing protein</fullName>
    </submittedName>
</protein>
<dbReference type="PROSITE" id="PS50048">
    <property type="entry name" value="ZN2_CY6_FUNGAL_2"/>
    <property type="match status" value="1"/>
</dbReference>
<reference evidence="5 6" key="1">
    <citation type="submission" date="2024-06" db="EMBL/GenBank/DDBJ databases">
        <title>Complete genome of Phlyctema vagabunda strain 19-DSS-EL-015.</title>
        <authorList>
            <person name="Fiorenzani C."/>
        </authorList>
    </citation>
    <scope>NUCLEOTIDE SEQUENCE [LARGE SCALE GENOMIC DNA]</scope>
    <source>
        <strain evidence="5 6">19-DSS-EL-015</strain>
    </source>
</reference>
<dbReference type="PROSITE" id="PS00463">
    <property type="entry name" value="ZN2_CY6_FUNGAL_1"/>
    <property type="match status" value="1"/>
</dbReference>
<dbReference type="InterPro" id="IPR036864">
    <property type="entry name" value="Zn2-C6_fun-type_DNA-bd_sf"/>
</dbReference>
<gene>
    <name evidence="5" type="ORF">PVAG01_04295</name>
</gene>
<feature type="region of interest" description="Disordered" evidence="3">
    <location>
        <begin position="50"/>
        <end position="156"/>
    </location>
</feature>